<dbReference type="EMBL" id="JAUTXU010000259">
    <property type="protein sequence ID" value="KAK3691691.1"/>
    <property type="molecule type" value="Genomic_DNA"/>
</dbReference>
<reference evidence="1" key="1">
    <citation type="submission" date="2023-07" db="EMBL/GenBank/DDBJ databases">
        <title>Black Yeasts Isolated from many extreme environments.</title>
        <authorList>
            <person name="Coleine C."/>
            <person name="Stajich J.E."/>
            <person name="Selbmann L."/>
        </authorList>
    </citation>
    <scope>NUCLEOTIDE SEQUENCE</scope>
    <source>
        <strain evidence="1">CCFEE 5714</strain>
    </source>
</reference>
<evidence type="ECO:0000313" key="2">
    <source>
        <dbReference type="Proteomes" id="UP001281147"/>
    </source>
</evidence>
<name>A0ACC3MGS1_9PEZI</name>
<accession>A0ACC3MGS1</accession>
<protein>
    <submittedName>
        <fullName evidence="1">Uncharacterized protein</fullName>
    </submittedName>
</protein>
<gene>
    <name evidence="1" type="ORF">LTR37_018484</name>
</gene>
<keyword evidence="2" id="KW-1185">Reference proteome</keyword>
<dbReference type="Proteomes" id="UP001281147">
    <property type="component" value="Unassembled WGS sequence"/>
</dbReference>
<organism evidence="1 2">
    <name type="scientific">Vermiconidia calcicola</name>
    <dbReference type="NCBI Taxonomy" id="1690605"/>
    <lineage>
        <taxon>Eukaryota</taxon>
        <taxon>Fungi</taxon>
        <taxon>Dikarya</taxon>
        <taxon>Ascomycota</taxon>
        <taxon>Pezizomycotina</taxon>
        <taxon>Dothideomycetes</taxon>
        <taxon>Dothideomycetidae</taxon>
        <taxon>Mycosphaerellales</taxon>
        <taxon>Extremaceae</taxon>
        <taxon>Vermiconidia</taxon>
    </lineage>
</organism>
<evidence type="ECO:0000313" key="1">
    <source>
        <dbReference type="EMBL" id="KAK3691691.1"/>
    </source>
</evidence>
<proteinExistence type="predicted"/>
<comment type="caution">
    <text evidence="1">The sequence shown here is derived from an EMBL/GenBank/DDBJ whole genome shotgun (WGS) entry which is preliminary data.</text>
</comment>
<sequence length="61" mass="6701">MAAELPPEQHASYSAIIDDILASSDLNTISAKRIRKGLQEQVDYDIRPQKACLAQARCQSA</sequence>